<comment type="caution">
    <text evidence="1">The sequence shown here is derived from an EMBL/GenBank/DDBJ whole genome shotgun (WGS) entry which is preliminary data.</text>
</comment>
<dbReference type="EMBL" id="BMAU01021180">
    <property type="protein sequence ID" value="GFX94744.1"/>
    <property type="molecule type" value="Genomic_DNA"/>
</dbReference>
<keyword evidence="2" id="KW-1185">Reference proteome</keyword>
<sequence>MGPDLPPIEIIWTWVAERLALHLSPANTVDEVWHKLEETCNVCVLPISFIPFQFDSMPNRTRWLATRGGSCFY</sequence>
<name>A0A8X6RLF7_TRICX</name>
<reference evidence="1" key="1">
    <citation type="submission" date="2020-08" db="EMBL/GenBank/DDBJ databases">
        <title>Multicomponent nature underlies the extraordinary mechanical properties of spider dragline silk.</title>
        <authorList>
            <person name="Kono N."/>
            <person name="Nakamura H."/>
            <person name="Mori M."/>
            <person name="Yoshida Y."/>
            <person name="Ohtoshi R."/>
            <person name="Malay A.D."/>
            <person name="Moran D.A.P."/>
            <person name="Tomita M."/>
            <person name="Numata K."/>
            <person name="Arakawa K."/>
        </authorList>
    </citation>
    <scope>NUCLEOTIDE SEQUENCE</scope>
</reference>
<protein>
    <recommendedName>
        <fullName evidence="3">Tc1-like transposase DDE domain-containing protein</fullName>
    </recommendedName>
</protein>
<dbReference type="Proteomes" id="UP000887159">
    <property type="component" value="Unassembled WGS sequence"/>
</dbReference>
<dbReference type="AlphaFoldDB" id="A0A8X6RLF7"/>
<organism evidence="1 2">
    <name type="scientific">Trichonephila clavipes</name>
    <name type="common">Golden silk orbweaver</name>
    <name type="synonym">Nephila clavipes</name>
    <dbReference type="NCBI Taxonomy" id="2585209"/>
    <lineage>
        <taxon>Eukaryota</taxon>
        <taxon>Metazoa</taxon>
        <taxon>Ecdysozoa</taxon>
        <taxon>Arthropoda</taxon>
        <taxon>Chelicerata</taxon>
        <taxon>Arachnida</taxon>
        <taxon>Araneae</taxon>
        <taxon>Araneomorphae</taxon>
        <taxon>Entelegynae</taxon>
        <taxon>Araneoidea</taxon>
        <taxon>Nephilidae</taxon>
        <taxon>Trichonephila</taxon>
    </lineage>
</organism>
<gene>
    <name evidence="1" type="ORF">TNCV_1636061</name>
</gene>
<evidence type="ECO:0000313" key="2">
    <source>
        <dbReference type="Proteomes" id="UP000887159"/>
    </source>
</evidence>
<proteinExistence type="predicted"/>
<evidence type="ECO:0008006" key="3">
    <source>
        <dbReference type="Google" id="ProtNLM"/>
    </source>
</evidence>
<accession>A0A8X6RLF7</accession>
<evidence type="ECO:0000313" key="1">
    <source>
        <dbReference type="EMBL" id="GFX94744.1"/>
    </source>
</evidence>